<accession>E7QPJ3</accession>
<feature type="domain" description="N-acetyltransferase" evidence="1">
    <location>
        <begin position="10"/>
        <end position="168"/>
    </location>
</feature>
<dbReference type="InterPro" id="IPR016181">
    <property type="entry name" value="Acyl_CoA_acyltransferase"/>
</dbReference>
<proteinExistence type="predicted"/>
<dbReference type="PANTHER" id="PTHR43072:SF52">
    <property type="entry name" value="GCN5-RELATED N-ACETYLTRANSFERASE"/>
    <property type="match status" value="1"/>
</dbReference>
<dbReference type="GO" id="GO:0016747">
    <property type="term" value="F:acyltransferase activity, transferring groups other than amino-acyl groups"/>
    <property type="evidence" value="ECO:0007669"/>
    <property type="project" value="InterPro"/>
</dbReference>
<dbReference type="Proteomes" id="UP000003751">
    <property type="component" value="Unassembled WGS sequence"/>
</dbReference>
<dbReference type="AlphaFoldDB" id="E7QPJ3"/>
<dbReference type="SUPFAM" id="SSF55729">
    <property type="entry name" value="Acyl-CoA N-acyltransferases (Nat)"/>
    <property type="match status" value="1"/>
</dbReference>
<dbReference type="Pfam" id="PF13508">
    <property type="entry name" value="Acetyltransf_7"/>
    <property type="match status" value="1"/>
</dbReference>
<dbReference type="OrthoDB" id="11597at2157"/>
<protein>
    <submittedName>
        <fullName evidence="2">GCN5-related N-acetyltransferase</fullName>
    </submittedName>
</protein>
<evidence type="ECO:0000313" key="2">
    <source>
        <dbReference type="EMBL" id="EFW93476.1"/>
    </source>
</evidence>
<keyword evidence="2" id="KW-0808">Transferase</keyword>
<organism evidence="2 3">
    <name type="scientific">Haladaptatus paucihalophilus DX253</name>
    <dbReference type="NCBI Taxonomy" id="797209"/>
    <lineage>
        <taxon>Archaea</taxon>
        <taxon>Methanobacteriati</taxon>
        <taxon>Methanobacteriota</taxon>
        <taxon>Stenosarchaea group</taxon>
        <taxon>Halobacteria</taxon>
        <taxon>Halobacteriales</taxon>
        <taxon>Haladaptataceae</taxon>
        <taxon>Haladaptatus</taxon>
    </lineage>
</organism>
<dbReference type="EMBL" id="AEMG01000003">
    <property type="protein sequence ID" value="EFW93476.1"/>
    <property type="molecule type" value="Genomic_DNA"/>
</dbReference>
<dbReference type="Gene3D" id="3.40.630.30">
    <property type="match status" value="1"/>
</dbReference>
<reference evidence="2 3" key="1">
    <citation type="journal article" date="2014" name="ISME J.">
        <title>Trehalose/2-sulfotrehalose biosynthesis and glycine-betaine uptake are widely spread mechanisms for osmoadaptation in the Halobacteriales.</title>
        <authorList>
            <person name="Youssef N.H."/>
            <person name="Savage-Ashlock K.N."/>
            <person name="McCully A.L."/>
            <person name="Luedtke B."/>
            <person name="Shaw E.I."/>
            <person name="Hoff W.D."/>
            <person name="Elshahed M.S."/>
        </authorList>
    </citation>
    <scope>NUCLEOTIDE SEQUENCE [LARGE SCALE GENOMIC DNA]</scope>
    <source>
        <strain evidence="2 3">DX253</strain>
    </source>
</reference>
<name>E7QPJ3_HALPU</name>
<dbReference type="PATRIC" id="fig|797209.4.peg.717"/>
<dbReference type="CDD" id="cd04301">
    <property type="entry name" value="NAT_SF"/>
    <property type="match status" value="1"/>
</dbReference>
<dbReference type="eggNOG" id="arCOG00844">
    <property type="taxonomic scope" value="Archaea"/>
</dbReference>
<evidence type="ECO:0000259" key="1">
    <source>
        <dbReference type="PROSITE" id="PS51186"/>
    </source>
</evidence>
<sequence>MNGLPGELRMEIRPANGEDFESVRNVARRAWKEAYENFVDDESIDGTVSSWYSDESLAAAVEKPGTVFLVATGADGLLGFCHAVCYEDEGDLLRLYVDPDHWGDGIGTALYERLRGDFRDINMKRIRAMVLSQNDMGIEFYQRLGFEKTDEATVEIGPGEYDESVYTVAL</sequence>
<gene>
    <name evidence="2" type="ORF">ZOD2009_03657</name>
</gene>
<dbReference type="PANTHER" id="PTHR43072">
    <property type="entry name" value="N-ACETYLTRANSFERASE"/>
    <property type="match status" value="1"/>
</dbReference>
<comment type="caution">
    <text evidence="2">The sequence shown here is derived from an EMBL/GenBank/DDBJ whole genome shotgun (WGS) entry which is preliminary data.</text>
</comment>
<dbReference type="PROSITE" id="PS51186">
    <property type="entry name" value="GNAT"/>
    <property type="match status" value="1"/>
</dbReference>
<dbReference type="InterPro" id="IPR000182">
    <property type="entry name" value="GNAT_dom"/>
</dbReference>
<dbReference type="STRING" id="797209.GCA_000376445_03650"/>
<evidence type="ECO:0000313" key="3">
    <source>
        <dbReference type="Proteomes" id="UP000003751"/>
    </source>
</evidence>